<dbReference type="Proteomes" id="UP000322077">
    <property type="component" value="Unassembled WGS sequence"/>
</dbReference>
<name>A0A5D9C5V2_9SPHN</name>
<protein>
    <submittedName>
        <fullName evidence="1">Uncharacterized protein</fullName>
    </submittedName>
</protein>
<dbReference type="RefSeq" id="WP_149521404.1">
    <property type="nucleotide sequence ID" value="NZ_VTOU01000002.1"/>
</dbReference>
<reference evidence="1 2" key="1">
    <citation type="submission" date="2019-08" db="EMBL/GenBank/DDBJ databases">
        <authorList>
            <person name="Wang G."/>
            <person name="Xu Z."/>
        </authorList>
    </citation>
    <scope>NUCLEOTIDE SEQUENCE [LARGE SCALE GENOMIC DNA]</scope>
    <source>
        <strain evidence="1 2">ZX</strain>
    </source>
</reference>
<dbReference type="AlphaFoldDB" id="A0A5D9C5V2"/>
<evidence type="ECO:0000313" key="1">
    <source>
        <dbReference type="EMBL" id="TZG27184.1"/>
    </source>
</evidence>
<keyword evidence="2" id="KW-1185">Reference proteome</keyword>
<proteinExistence type="predicted"/>
<organism evidence="1 2">
    <name type="scientific">Sphingomonas montanisoli</name>
    <dbReference type="NCBI Taxonomy" id="2606412"/>
    <lineage>
        <taxon>Bacteria</taxon>
        <taxon>Pseudomonadati</taxon>
        <taxon>Pseudomonadota</taxon>
        <taxon>Alphaproteobacteria</taxon>
        <taxon>Sphingomonadales</taxon>
        <taxon>Sphingomonadaceae</taxon>
        <taxon>Sphingomonas</taxon>
    </lineage>
</organism>
<comment type="caution">
    <text evidence="1">The sequence shown here is derived from an EMBL/GenBank/DDBJ whole genome shotgun (WGS) entry which is preliminary data.</text>
</comment>
<accession>A0A5D9C5V2</accession>
<dbReference type="EMBL" id="VTOU01000002">
    <property type="protein sequence ID" value="TZG27184.1"/>
    <property type="molecule type" value="Genomic_DNA"/>
</dbReference>
<gene>
    <name evidence="1" type="ORF">FYJ91_06040</name>
</gene>
<sequence>MTEAKPSAPPHADSADIAVASAEAGHVILDGPPGLAATLSPEAAVRLGESLIAAAAEAKRQAIAD</sequence>
<evidence type="ECO:0000313" key="2">
    <source>
        <dbReference type="Proteomes" id="UP000322077"/>
    </source>
</evidence>